<proteinExistence type="predicted"/>
<evidence type="ECO:0000313" key="2">
    <source>
        <dbReference type="EMBL" id="PMP82854.1"/>
    </source>
</evidence>
<keyword evidence="1" id="KW-0472">Membrane</keyword>
<name>A0A2J6X784_9BACT</name>
<dbReference type="EMBL" id="PNIX01000166">
    <property type="protein sequence ID" value="PMP82854.1"/>
    <property type="molecule type" value="Genomic_DNA"/>
</dbReference>
<keyword evidence="1" id="KW-1133">Transmembrane helix</keyword>
<reference evidence="2 3" key="1">
    <citation type="submission" date="2018-01" db="EMBL/GenBank/DDBJ databases">
        <title>Metagenomic assembled genomes from two thermal pools in the Uzon Caldera, Kamchatka, Russia.</title>
        <authorList>
            <person name="Wilkins L."/>
            <person name="Ettinger C."/>
        </authorList>
    </citation>
    <scope>NUCLEOTIDE SEQUENCE [LARGE SCALE GENOMIC DNA]</scope>
    <source>
        <strain evidence="2">ARK-10</strain>
    </source>
</reference>
<dbReference type="Proteomes" id="UP000236910">
    <property type="component" value="Unassembled WGS sequence"/>
</dbReference>
<dbReference type="AlphaFoldDB" id="A0A2J6X784"/>
<protein>
    <recommendedName>
        <fullName evidence="4">CvpA family protein</fullName>
    </recommendedName>
</protein>
<organism evidence="2 3">
    <name type="scientific">Caldisericum exile</name>
    <dbReference type="NCBI Taxonomy" id="693075"/>
    <lineage>
        <taxon>Bacteria</taxon>
        <taxon>Pseudomonadati</taxon>
        <taxon>Caldisericota/Cryosericota group</taxon>
        <taxon>Caldisericota</taxon>
        <taxon>Caldisericia</taxon>
        <taxon>Caldisericales</taxon>
        <taxon>Caldisericaceae</taxon>
        <taxon>Caldisericum</taxon>
    </lineage>
</organism>
<evidence type="ECO:0008006" key="4">
    <source>
        <dbReference type="Google" id="ProtNLM"/>
    </source>
</evidence>
<comment type="caution">
    <text evidence="2">The sequence shown here is derived from an EMBL/GenBank/DDBJ whole genome shotgun (WGS) entry which is preliminary data.</text>
</comment>
<keyword evidence="1" id="KW-0812">Transmembrane</keyword>
<evidence type="ECO:0000313" key="3">
    <source>
        <dbReference type="Proteomes" id="UP000236910"/>
    </source>
</evidence>
<feature type="transmembrane region" description="Helical" evidence="1">
    <location>
        <begin position="95"/>
        <end position="119"/>
    </location>
</feature>
<feature type="non-terminal residue" evidence="2">
    <location>
        <position position="1"/>
    </location>
</feature>
<evidence type="ECO:0000256" key="1">
    <source>
        <dbReference type="SAM" id="Phobius"/>
    </source>
</evidence>
<feature type="transmembrane region" description="Helical" evidence="1">
    <location>
        <begin position="50"/>
        <end position="75"/>
    </location>
</feature>
<accession>A0A2J6X784</accession>
<sequence length="158" mass="18071">LSNAGATIENVSKTIVDMHLPKVLENFIITNGINPSWTVKDFITFRFAQFLLNAISYVVIFIVVILVVKAFALIVRKVFRVSPFLKWIDVILGGVLRTALSFTIIAVLIQLLGFVFLYLNVSNNDFFKMLISSRTYYISEHYFQFLSNYLVSVISNFK</sequence>
<gene>
    <name evidence="2" type="ORF">C0175_02845</name>
</gene>